<comment type="caution">
    <text evidence="2">The sequence shown here is derived from an EMBL/GenBank/DDBJ whole genome shotgun (WGS) entry which is preliminary data.</text>
</comment>
<evidence type="ECO:0000313" key="3">
    <source>
        <dbReference type="Proteomes" id="UP000266841"/>
    </source>
</evidence>
<feature type="non-terminal residue" evidence="2">
    <location>
        <position position="1"/>
    </location>
</feature>
<dbReference type="Proteomes" id="UP000266841">
    <property type="component" value="Unassembled WGS sequence"/>
</dbReference>
<dbReference type="EMBL" id="AGNL01040883">
    <property type="protein sequence ID" value="EJK51855.1"/>
    <property type="molecule type" value="Genomic_DNA"/>
</dbReference>
<organism evidence="2 3">
    <name type="scientific">Thalassiosira oceanica</name>
    <name type="common">Marine diatom</name>
    <dbReference type="NCBI Taxonomy" id="159749"/>
    <lineage>
        <taxon>Eukaryota</taxon>
        <taxon>Sar</taxon>
        <taxon>Stramenopiles</taxon>
        <taxon>Ochrophyta</taxon>
        <taxon>Bacillariophyta</taxon>
        <taxon>Coscinodiscophyceae</taxon>
        <taxon>Thalassiosirophycidae</taxon>
        <taxon>Thalassiosirales</taxon>
        <taxon>Thalassiosiraceae</taxon>
        <taxon>Thalassiosira</taxon>
    </lineage>
</organism>
<feature type="region of interest" description="Disordered" evidence="1">
    <location>
        <begin position="165"/>
        <end position="184"/>
    </location>
</feature>
<feature type="compositionally biased region" description="Gly residues" evidence="1">
    <location>
        <begin position="70"/>
        <end position="80"/>
    </location>
</feature>
<sequence length="260" mass="28196">SSARSARRLESSARCSSPVPPSSSSRANSMLQVETTSRRVQLPAADEGQERLAAHERRGQRTKVLASGYRRGGNSYGAGGRAAARSARRSASLSASSLKTWQGRRLPKAPKEKPTWRIRDRLSAFQVTTTVANRCTATVQRYSMRLPIAISRPLLKKPVATEIGRIGDSDASPKPAPQSAGMFHAASSSSLTCVSIRTSESTLADEMGMERNRPRQVKKDSRIHGDWLAGPSSKSRILSHEHLRGGLLTSVLPHPMCGQM</sequence>
<proteinExistence type="predicted"/>
<feature type="compositionally biased region" description="Polar residues" evidence="1">
    <location>
        <begin position="30"/>
        <end position="39"/>
    </location>
</feature>
<feature type="compositionally biased region" description="Low complexity" evidence="1">
    <location>
        <begin position="12"/>
        <end position="29"/>
    </location>
</feature>
<reference evidence="2 3" key="1">
    <citation type="journal article" date="2012" name="Genome Biol.">
        <title>Genome and low-iron response of an oceanic diatom adapted to chronic iron limitation.</title>
        <authorList>
            <person name="Lommer M."/>
            <person name="Specht M."/>
            <person name="Roy A.S."/>
            <person name="Kraemer L."/>
            <person name="Andreson R."/>
            <person name="Gutowska M.A."/>
            <person name="Wolf J."/>
            <person name="Bergner S.V."/>
            <person name="Schilhabel M.B."/>
            <person name="Klostermeier U.C."/>
            <person name="Beiko R.G."/>
            <person name="Rosenstiel P."/>
            <person name="Hippler M."/>
            <person name="Laroche J."/>
        </authorList>
    </citation>
    <scope>NUCLEOTIDE SEQUENCE [LARGE SCALE GENOMIC DNA]</scope>
    <source>
        <strain evidence="2 3">CCMP1005</strain>
    </source>
</reference>
<feature type="compositionally biased region" description="Basic and acidic residues" evidence="1">
    <location>
        <begin position="48"/>
        <end position="59"/>
    </location>
</feature>
<feature type="region of interest" description="Disordered" evidence="1">
    <location>
        <begin position="207"/>
        <end position="228"/>
    </location>
</feature>
<accession>K0RF41</accession>
<dbReference type="AlphaFoldDB" id="K0RF41"/>
<evidence type="ECO:0000313" key="2">
    <source>
        <dbReference type="EMBL" id="EJK51855.1"/>
    </source>
</evidence>
<keyword evidence="3" id="KW-1185">Reference proteome</keyword>
<evidence type="ECO:0000256" key="1">
    <source>
        <dbReference type="SAM" id="MobiDB-lite"/>
    </source>
</evidence>
<gene>
    <name evidence="2" type="ORF">THAOC_28933</name>
</gene>
<protein>
    <submittedName>
        <fullName evidence="2">Uncharacterized protein</fullName>
    </submittedName>
</protein>
<feature type="compositionally biased region" description="Basic and acidic residues" evidence="1">
    <location>
        <begin position="208"/>
        <end position="225"/>
    </location>
</feature>
<feature type="compositionally biased region" description="Low complexity" evidence="1">
    <location>
        <begin position="81"/>
        <end position="98"/>
    </location>
</feature>
<name>K0RF41_THAOC</name>
<feature type="region of interest" description="Disordered" evidence="1">
    <location>
        <begin position="1"/>
        <end position="113"/>
    </location>
</feature>